<gene>
    <name evidence="2" type="ORF">O3P16_09140</name>
</gene>
<dbReference type="InterPro" id="IPR013783">
    <property type="entry name" value="Ig-like_fold"/>
</dbReference>
<sequence length="486" mass="53198">TLTNTVTGTGEYKGPGVNNTAKTFDPKVAGAGTHTIMYIFKTNEGCADTVYNTIKVNVLPQAQFSTTTTDFCVNQNYTFTNESTIDNSKDTESKIAKWIWNFDGVTTEYTNGNAITRSLDKTQAVTLKVVTDKGCESNVYSKTINVRELPVVDFDMPTGICMPNGIGVFTNKSTPVENAYTWTIDGKVYTTTNMEHVFTDIKDYPVKLKAVTTYGCQAELTRTLDKAVFLSGPDIAFTASEINPCQNSTIELKSSVLNSVVVKSWQWDFGNGTTSTQANPSVRYTRSGTYTITLKATDEIGCVTNIPVSQEIKVQVLPVISAGKDRVVEFGTTIQLEGTTGNNLSEISLLWTPAGLLNNPAILTPSYLANGEQTFVLTATNKDGNCEVTDDVLIRIQRTVSKVPNAFSPNGDGINDYWVIENLSDYPYCKVQVFSRQGQLVYSSIGYSRPWDGTKNGKPLPVGTYYYIITVKDGEPPLQGAVTLLR</sequence>
<accession>A0ABT4UK52</accession>
<evidence type="ECO:0000313" key="2">
    <source>
        <dbReference type="EMBL" id="MDA3614969.1"/>
    </source>
</evidence>
<comment type="caution">
    <text evidence="2">The sequence shown here is derived from an EMBL/GenBank/DDBJ whole genome shotgun (WGS) entry which is preliminary data.</text>
</comment>
<dbReference type="SUPFAM" id="SSF49299">
    <property type="entry name" value="PKD domain"/>
    <property type="match status" value="3"/>
</dbReference>
<proteinExistence type="predicted"/>
<dbReference type="Pfam" id="PF18911">
    <property type="entry name" value="PKD_4"/>
    <property type="match status" value="1"/>
</dbReference>
<dbReference type="CDD" id="cd00146">
    <property type="entry name" value="PKD"/>
    <property type="match status" value="1"/>
</dbReference>
<dbReference type="NCBIfam" id="TIGR04131">
    <property type="entry name" value="Bac_Flav_CTERM"/>
    <property type="match status" value="1"/>
</dbReference>
<feature type="non-terminal residue" evidence="2">
    <location>
        <position position="1"/>
    </location>
</feature>
<reference evidence="2 3" key="1">
    <citation type="submission" date="2022-12" db="EMBL/GenBank/DDBJ databases">
        <title>Chitinophagaceae gen. sp. nov., a new member of the family Chitinophagaceae, isolated from soil in a chemical factory.</title>
        <authorList>
            <person name="Ke Z."/>
        </authorList>
    </citation>
    <scope>NUCLEOTIDE SEQUENCE [LARGE SCALE GENOMIC DNA]</scope>
    <source>
        <strain evidence="2 3">LY-5</strain>
    </source>
</reference>
<evidence type="ECO:0000259" key="1">
    <source>
        <dbReference type="PROSITE" id="PS50093"/>
    </source>
</evidence>
<evidence type="ECO:0000313" key="3">
    <source>
        <dbReference type="Proteomes" id="UP001210231"/>
    </source>
</evidence>
<dbReference type="Proteomes" id="UP001210231">
    <property type="component" value="Unassembled WGS sequence"/>
</dbReference>
<feature type="domain" description="PKD" evidence="1">
    <location>
        <begin position="264"/>
        <end position="301"/>
    </location>
</feature>
<name>A0ABT4UK52_9BACT</name>
<dbReference type="InterPro" id="IPR026341">
    <property type="entry name" value="T9SS_type_B"/>
</dbReference>
<dbReference type="RefSeq" id="WP_407031292.1">
    <property type="nucleotide sequence ID" value="NZ_JAQGEF010000008.1"/>
</dbReference>
<dbReference type="SMART" id="SM00089">
    <property type="entry name" value="PKD"/>
    <property type="match status" value="4"/>
</dbReference>
<dbReference type="PROSITE" id="PS50093">
    <property type="entry name" value="PKD"/>
    <property type="match status" value="1"/>
</dbReference>
<dbReference type="Pfam" id="PF13585">
    <property type="entry name" value="CHU_C"/>
    <property type="match status" value="1"/>
</dbReference>
<dbReference type="InterPro" id="IPR035986">
    <property type="entry name" value="PKD_dom_sf"/>
</dbReference>
<dbReference type="Gene3D" id="2.60.40.10">
    <property type="entry name" value="Immunoglobulins"/>
    <property type="match status" value="3"/>
</dbReference>
<dbReference type="InterPro" id="IPR022409">
    <property type="entry name" value="PKD/Chitinase_dom"/>
</dbReference>
<dbReference type="EMBL" id="JAQGEF010000008">
    <property type="protein sequence ID" value="MDA3614969.1"/>
    <property type="molecule type" value="Genomic_DNA"/>
</dbReference>
<dbReference type="InterPro" id="IPR000601">
    <property type="entry name" value="PKD_dom"/>
</dbReference>
<organism evidence="2 3">
    <name type="scientific">Polluticaenibacter yanchengensis</name>
    <dbReference type="NCBI Taxonomy" id="3014562"/>
    <lineage>
        <taxon>Bacteria</taxon>
        <taxon>Pseudomonadati</taxon>
        <taxon>Bacteroidota</taxon>
        <taxon>Chitinophagia</taxon>
        <taxon>Chitinophagales</taxon>
        <taxon>Chitinophagaceae</taxon>
        <taxon>Polluticaenibacter</taxon>
    </lineage>
</organism>
<protein>
    <submittedName>
        <fullName evidence="2">Gliding motility-associated C-terminal domain-containing protein</fullName>
    </submittedName>
</protein>
<keyword evidence="3" id="KW-1185">Reference proteome</keyword>